<sequence>MQYKTLLLQADQSCNWAERTRIALALARQYEAHLIGAAVTGGVAQFAFPGAWAGDDGSGTGAYSPFLIAQRDLLRERAEHAVAAFEAAVAAQGLRSHEGVVIDQEAGLGMSLRARYSDLAIIGQSKAGEPNQAVPNDLPQYLLMSCGRPVLIIPHNGTFTSVGRRPMLAWDGSLSATRAVHGALPILRRAEQVDVVVFTGDQTDVGGEQAGDDIALLLARHDVKVNVLRPASSIDDGHSLLSLAPDCGADVIVMGCYGHTSLREMVMGGVTRTVLRNMTIPVLMAH</sequence>
<dbReference type="Proteomes" id="UP000241421">
    <property type="component" value="Unassembled WGS sequence"/>
</dbReference>
<comment type="similarity">
    <text evidence="1">Belongs to the universal stress protein A family.</text>
</comment>
<dbReference type="OrthoDB" id="9804721at2"/>
<gene>
    <name evidence="3" type="ORF">C7C56_004225</name>
</gene>
<dbReference type="PANTHER" id="PTHR46268:SF15">
    <property type="entry name" value="UNIVERSAL STRESS PROTEIN HP_0031"/>
    <property type="match status" value="1"/>
</dbReference>
<dbReference type="CDD" id="cd00293">
    <property type="entry name" value="USP-like"/>
    <property type="match status" value="1"/>
</dbReference>
<evidence type="ECO:0000256" key="1">
    <source>
        <dbReference type="ARBA" id="ARBA00008791"/>
    </source>
</evidence>
<organism evidence="3 4">
    <name type="scientific">Massilia glaciei</name>
    <dbReference type="NCBI Taxonomy" id="1524097"/>
    <lineage>
        <taxon>Bacteria</taxon>
        <taxon>Pseudomonadati</taxon>
        <taxon>Pseudomonadota</taxon>
        <taxon>Betaproteobacteria</taxon>
        <taxon>Burkholderiales</taxon>
        <taxon>Oxalobacteraceae</taxon>
        <taxon>Telluria group</taxon>
        <taxon>Massilia</taxon>
    </lineage>
</organism>
<dbReference type="EMBL" id="PXWF02000055">
    <property type="protein sequence ID" value="PWF54971.1"/>
    <property type="molecule type" value="Genomic_DNA"/>
</dbReference>
<name>A0A2U2I5E1_9BURK</name>
<feature type="domain" description="UspA" evidence="2">
    <location>
        <begin position="233"/>
        <end position="285"/>
    </location>
</feature>
<evidence type="ECO:0000313" key="3">
    <source>
        <dbReference type="EMBL" id="PWF54971.1"/>
    </source>
</evidence>
<dbReference type="Gene3D" id="3.40.50.12370">
    <property type="match status" value="1"/>
</dbReference>
<evidence type="ECO:0000259" key="2">
    <source>
        <dbReference type="Pfam" id="PF00582"/>
    </source>
</evidence>
<dbReference type="SUPFAM" id="SSF52402">
    <property type="entry name" value="Adenine nucleotide alpha hydrolases-like"/>
    <property type="match status" value="2"/>
</dbReference>
<dbReference type="PANTHER" id="PTHR46268">
    <property type="entry name" value="STRESS RESPONSE PROTEIN NHAX"/>
    <property type="match status" value="1"/>
</dbReference>
<dbReference type="PRINTS" id="PR01438">
    <property type="entry name" value="UNVRSLSTRESS"/>
</dbReference>
<proteinExistence type="inferred from homology"/>
<dbReference type="AlphaFoldDB" id="A0A2U2I5E1"/>
<reference evidence="3 4" key="1">
    <citation type="submission" date="2018-04" db="EMBL/GenBank/DDBJ databases">
        <title>Massilia violaceinigra sp. nov., a novel purple-pigmented bacterium isolated from Tianshan glacier, Xinjiang, China.</title>
        <authorList>
            <person name="Wang H."/>
        </authorList>
    </citation>
    <scope>NUCLEOTIDE SEQUENCE [LARGE SCALE GENOMIC DNA]</scope>
    <source>
        <strain evidence="3 4">B448-2</strain>
    </source>
</reference>
<protein>
    <submittedName>
        <fullName evidence="3">Universal stress protein</fullName>
    </submittedName>
</protein>
<accession>A0A2U2I5E1</accession>
<dbReference type="InterPro" id="IPR006016">
    <property type="entry name" value="UspA"/>
</dbReference>
<dbReference type="InterPro" id="IPR006015">
    <property type="entry name" value="Universal_stress_UspA"/>
</dbReference>
<keyword evidence="4" id="KW-1185">Reference proteome</keyword>
<dbReference type="Pfam" id="PF00582">
    <property type="entry name" value="Usp"/>
    <property type="match status" value="1"/>
</dbReference>
<comment type="caution">
    <text evidence="3">The sequence shown here is derived from an EMBL/GenBank/DDBJ whole genome shotgun (WGS) entry which is preliminary data.</text>
</comment>
<dbReference type="RefSeq" id="WP_106756243.1">
    <property type="nucleotide sequence ID" value="NZ_PXWF02000055.1"/>
</dbReference>
<evidence type="ECO:0000313" key="4">
    <source>
        <dbReference type="Proteomes" id="UP000241421"/>
    </source>
</evidence>